<evidence type="ECO:0000313" key="4">
    <source>
        <dbReference type="Proteomes" id="UP001501476"/>
    </source>
</evidence>
<dbReference type="Proteomes" id="UP001501476">
    <property type="component" value="Unassembled WGS sequence"/>
</dbReference>
<keyword evidence="2" id="KW-0808">Transferase</keyword>
<keyword evidence="1 3" id="KW-0489">Methyltransferase</keyword>
<reference evidence="4" key="1">
    <citation type="journal article" date="2019" name="Int. J. Syst. Evol. Microbiol.">
        <title>The Global Catalogue of Microorganisms (GCM) 10K type strain sequencing project: providing services to taxonomists for standard genome sequencing and annotation.</title>
        <authorList>
            <consortium name="The Broad Institute Genomics Platform"/>
            <consortium name="The Broad Institute Genome Sequencing Center for Infectious Disease"/>
            <person name="Wu L."/>
            <person name="Ma J."/>
        </authorList>
    </citation>
    <scope>NUCLEOTIDE SEQUENCE [LARGE SCALE GENOMIC DNA]</scope>
    <source>
        <strain evidence="4">JCM 6886</strain>
    </source>
</reference>
<comment type="caution">
    <text evidence="3">The sequence shown here is derived from an EMBL/GenBank/DDBJ whole genome shotgun (WGS) entry which is preliminary data.</text>
</comment>
<evidence type="ECO:0000256" key="1">
    <source>
        <dbReference type="ARBA" id="ARBA00022603"/>
    </source>
</evidence>
<dbReference type="InterPro" id="IPR038375">
    <property type="entry name" value="NDUFAF7_sf"/>
</dbReference>
<dbReference type="PANTHER" id="PTHR12049:SF7">
    <property type="entry name" value="PROTEIN ARGININE METHYLTRANSFERASE NDUFAF7, MITOCHONDRIAL"/>
    <property type="match status" value="1"/>
</dbReference>
<dbReference type="InterPro" id="IPR029063">
    <property type="entry name" value="SAM-dependent_MTases_sf"/>
</dbReference>
<proteinExistence type="predicted"/>
<keyword evidence="4" id="KW-1185">Reference proteome</keyword>
<dbReference type="Pfam" id="PF02636">
    <property type="entry name" value="Methyltransf_28"/>
    <property type="match status" value="1"/>
</dbReference>
<dbReference type="EMBL" id="BAAADG010000018">
    <property type="protein sequence ID" value="GAA0231547.1"/>
    <property type="molecule type" value="Genomic_DNA"/>
</dbReference>
<name>A0ABP3DIT9_9GAMM</name>
<dbReference type="Gene3D" id="3.40.50.12710">
    <property type="match status" value="1"/>
</dbReference>
<evidence type="ECO:0000313" key="3">
    <source>
        <dbReference type="EMBL" id="GAA0231547.1"/>
    </source>
</evidence>
<dbReference type="GO" id="GO:0032259">
    <property type="term" value="P:methylation"/>
    <property type="evidence" value="ECO:0007669"/>
    <property type="project" value="UniProtKB-KW"/>
</dbReference>
<dbReference type="PANTHER" id="PTHR12049">
    <property type="entry name" value="PROTEIN ARGININE METHYLTRANSFERASE NDUFAF7, MITOCHONDRIAL"/>
    <property type="match status" value="1"/>
</dbReference>
<dbReference type="InterPro" id="IPR003788">
    <property type="entry name" value="NDUFAF7"/>
</dbReference>
<gene>
    <name evidence="3" type="ORF">GCM10008964_23390</name>
</gene>
<evidence type="ECO:0000256" key="2">
    <source>
        <dbReference type="ARBA" id="ARBA00022679"/>
    </source>
</evidence>
<dbReference type="SUPFAM" id="SSF53335">
    <property type="entry name" value="S-adenosyl-L-methionine-dependent methyltransferases"/>
    <property type="match status" value="1"/>
</dbReference>
<protein>
    <submittedName>
        <fullName evidence="3">SAM-dependent methyltransferase</fullName>
    </submittedName>
</protein>
<organism evidence="3 4">
    <name type="scientific">Methylophaga marina</name>
    <dbReference type="NCBI Taxonomy" id="45495"/>
    <lineage>
        <taxon>Bacteria</taxon>
        <taxon>Pseudomonadati</taxon>
        <taxon>Pseudomonadota</taxon>
        <taxon>Gammaproteobacteria</taxon>
        <taxon>Thiotrichales</taxon>
        <taxon>Piscirickettsiaceae</taxon>
        <taxon>Methylophaga</taxon>
    </lineage>
</organism>
<dbReference type="GO" id="GO:0008168">
    <property type="term" value="F:methyltransferase activity"/>
    <property type="evidence" value="ECO:0007669"/>
    <property type="project" value="UniProtKB-KW"/>
</dbReference>
<sequence length="390" mass="44505">MNNPDTLSTVSPEAQQHSDALKEIIKTQIYSQAGSIPFSDYMQACLYTPGYGYYSAGSHKLGKYGDFTTAPEISHFFGYSIATHIHDVLVQLTKKQILEFGAGSGQLAADIMTYLKSQHQLPEYYFILEISADLRQRQRAYLQQHIPELMDRFIWLDSLPEKFEGVIVANEVCDAMPVNLIKIKDNELFERHVGWNNNAFAWQDRAITKADLQKQAERIQSFISTEYYETEINLTAQQWLQTTAQSLKAGAIFIIDYGYSFTEFYREEREQGTLCCYFRHQINDDPFFLPGLQDITTHTEFSTLADIALEQDMDVAGFHEQSDFLIAGDITSIAAKCHSEMTSADWLQQSAALKQLLMPGQMGQQFKVLSLIKNINSLPRLSVSDRRYQL</sequence>
<accession>A0ABP3DIT9</accession>